<comment type="similarity">
    <text evidence="4">Belongs to the TonB-dependent receptor family.</text>
</comment>
<sequence length="914" mass="100587">MTKTFTLASLLLVSSALTAPAFAQTAEETADASVADASVPADAPVDEDRPDDSVDISTGGGSGTPIVVTGRYIPEPVRASSEVLSVLSSEDLARTGEGDAAGALQRVSGLSLVGGRFVYVRGLGERYSLALLNGSPLPSPEPLKRTVPLDLFPTSILASSLVQKTYSVNYTGEFGGGVINLTTRAVPDEPFITFSGSLSGNSETTLETGYTYYGSDSDWTGFDDGTRDIPALVQTALDSGVRIRFDQPEFSNPAASGYVADIADISRSFQNANINLVQRNDEIPFNGSVNITGGTYVDIGSDFRLGFVATAGWSNGWETRGGIRQQGELTNGDQTITPNVSDYRFLSTQNRIVVNGLVGIGAEFGEHSIRFTNLYIRDTAKEARISTSASPVRSTGTIQNNQNTEWFERQLMSTQLVGEFDFGDINVDVRGSYANAQREAPYEREIQYAFNTVANDFVHDTRSGGQTDLLSFSELNDDVYGAQVDLTYSVPTGRRFDINAGYAYYLNQRDFERRAFRFVTQRQGGLPFPVTQLRPDYLFSDAILGFYDIFVEERTDAQGGDAYTAELEVHAGYGQVDIELFDGFSVAAGVRYEDAVQSVTPIPFFGFQVNPLFVAPPIANDYWLPAATVTWNFAEDMQLRLGASRTIGRPQFRELAAPSYTDPDNDRTFRGNPALIDSELLNIEGRFEWYFDRDELFSIAAFYKDIDNPIEQLATSGDNDVNVTFLNAPAATLYGVETELVKFFPLYDWGGILSSRRLRAQLNYTYTQSEISVNANDTTFVPGFTDPQPATNYFVDGVALTGQSDHIVNLQLSLEDEDRLSQQSLLVTYTSDRITNRSPIGDAPDIREEGRIQLDFIWRQALTLFGQEVQATLELRNILNEDFREFYRAPDGSSIDALSYDRGRSFSFGLSTTF</sequence>
<dbReference type="Proteomes" id="UP000256310">
    <property type="component" value="Unassembled WGS sequence"/>
</dbReference>
<keyword evidence="3" id="KW-0998">Cell outer membrane</keyword>
<name>A0A3D9FKY8_9SPHN</name>
<evidence type="ECO:0000256" key="6">
    <source>
        <dbReference type="SAM" id="SignalP"/>
    </source>
</evidence>
<feature type="region of interest" description="Disordered" evidence="5">
    <location>
        <begin position="29"/>
        <end position="67"/>
    </location>
</feature>
<dbReference type="InterPro" id="IPR037066">
    <property type="entry name" value="Plug_dom_sf"/>
</dbReference>
<feature type="compositionally biased region" description="Low complexity" evidence="5">
    <location>
        <begin position="29"/>
        <end position="43"/>
    </location>
</feature>
<feature type="compositionally biased region" description="Acidic residues" evidence="5">
    <location>
        <begin position="44"/>
        <end position="54"/>
    </location>
</feature>
<dbReference type="InterPro" id="IPR000531">
    <property type="entry name" value="Beta-barrel_TonB"/>
</dbReference>
<evidence type="ECO:0000256" key="2">
    <source>
        <dbReference type="ARBA" id="ARBA00023136"/>
    </source>
</evidence>
<dbReference type="PANTHER" id="PTHR40980">
    <property type="entry name" value="PLUG DOMAIN-CONTAINING PROTEIN"/>
    <property type="match status" value="1"/>
</dbReference>
<evidence type="ECO:0000259" key="8">
    <source>
        <dbReference type="Pfam" id="PF07715"/>
    </source>
</evidence>
<feature type="signal peptide" evidence="6">
    <location>
        <begin position="1"/>
        <end position="23"/>
    </location>
</feature>
<gene>
    <name evidence="9" type="ORF">DFR46_2810</name>
</gene>
<dbReference type="OrthoDB" id="9768470at2"/>
<dbReference type="Pfam" id="PF07715">
    <property type="entry name" value="Plug"/>
    <property type="match status" value="1"/>
</dbReference>
<keyword evidence="6" id="KW-0732">Signal</keyword>
<feature type="chain" id="PRO_5017633813" evidence="6">
    <location>
        <begin position="24"/>
        <end position="914"/>
    </location>
</feature>
<keyword evidence="9" id="KW-0675">Receptor</keyword>
<dbReference type="InterPro" id="IPR012910">
    <property type="entry name" value="Plug_dom"/>
</dbReference>
<keyword evidence="10" id="KW-1185">Reference proteome</keyword>
<dbReference type="RefSeq" id="WP_116236993.1">
    <property type="nucleotide sequence ID" value="NZ_QRDP01000004.1"/>
</dbReference>
<keyword evidence="4" id="KW-0798">TonB box</keyword>
<evidence type="ECO:0000256" key="4">
    <source>
        <dbReference type="RuleBase" id="RU003357"/>
    </source>
</evidence>
<comment type="subcellular location">
    <subcellularLocation>
        <location evidence="1 4">Cell outer membrane</location>
    </subcellularLocation>
</comment>
<dbReference type="GO" id="GO:0009279">
    <property type="term" value="C:cell outer membrane"/>
    <property type="evidence" value="ECO:0007669"/>
    <property type="project" value="UniProtKB-SubCell"/>
</dbReference>
<evidence type="ECO:0000256" key="3">
    <source>
        <dbReference type="ARBA" id="ARBA00023237"/>
    </source>
</evidence>
<proteinExistence type="inferred from homology"/>
<dbReference type="EMBL" id="QRDP01000004">
    <property type="protein sequence ID" value="RED17756.1"/>
    <property type="molecule type" value="Genomic_DNA"/>
</dbReference>
<accession>A0A3D9FKY8</accession>
<dbReference type="PANTHER" id="PTHR40980:SF5">
    <property type="entry name" value="TONB-DEPENDENT RECEPTOR"/>
    <property type="match status" value="1"/>
</dbReference>
<dbReference type="InterPro" id="IPR036942">
    <property type="entry name" value="Beta-barrel_TonB_sf"/>
</dbReference>
<comment type="caution">
    <text evidence="9">The sequence shown here is derived from an EMBL/GenBank/DDBJ whole genome shotgun (WGS) entry which is preliminary data.</text>
</comment>
<evidence type="ECO:0000313" key="9">
    <source>
        <dbReference type="EMBL" id="RED17756.1"/>
    </source>
</evidence>
<dbReference type="Pfam" id="PF00593">
    <property type="entry name" value="TonB_dep_Rec_b-barrel"/>
    <property type="match status" value="1"/>
</dbReference>
<evidence type="ECO:0000313" key="10">
    <source>
        <dbReference type="Proteomes" id="UP000256310"/>
    </source>
</evidence>
<evidence type="ECO:0000256" key="1">
    <source>
        <dbReference type="ARBA" id="ARBA00004442"/>
    </source>
</evidence>
<feature type="domain" description="TonB-dependent receptor-like beta-barrel" evidence="7">
    <location>
        <begin position="448"/>
        <end position="813"/>
    </location>
</feature>
<dbReference type="AlphaFoldDB" id="A0A3D9FKY8"/>
<reference evidence="9 10" key="1">
    <citation type="submission" date="2018-07" db="EMBL/GenBank/DDBJ databases">
        <title>Genomic Encyclopedia of Type Strains, Phase IV (KMG-IV): sequencing the most valuable type-strain genomes for metagenomic binning, comparative biology and taxonomic classification.</title>
        <authorList>
            <person name="Goeker M."/>
        </authorList>
    </citation>
    <scope>NUCLEOTIDE SEQUENCE [LARGE SCALE GENOMIC DNA]</scope>
    <source>
        <strain evidence="9 10">DSM 26725</strain>
    </source>
</reference>
<evidence type="ECO:0000259" key="7">
    <source>
        <dbReference type="Pfam" id="PF00593"/>
    </source>
</evidence>
<protein>
    <submittedName>
        <fullName evidence="9">TonB-dependent receptor</fullName>
    </submittedName>
</protein>
<organism evidence="9 10">
    <name type="scientific">Parasphingopyxis lamellibrachiae</name>
    <dbReference type="NCBI Taxonomy" id="680125"/>
    <lineage>
        <taxon>Bacteria</taxon>
        <taxon>Pseudomonadati</taxon>
        <taxon>Pseudomonadota</taxon>
        <taxon>Alphaproteobacteria</taxon>
        <taxon>Sphingomonadales</taxon>
        <taxon>Sphingomonadaceae</taxon>
        <taxon>Parasphingopyxis</taxon>
    </lineage>
</organism>
<dbReference type="SUPFAM" id="SSF56935">
    <property type="entry name" value="Porins"/>
    <property type="match status" value="1"/>
</dbReference>
<feature type="domain" description="TonB-dependent receptor plug" evidence="8">
    <location>
        <begin position="78"/>
        <end position="178"/>
    </location>
</feature>
<dbReference type="Gene3D" id="2.40.170.20">
    <property type="entry name" value="TonB-dependent receptor, beta-barrel domain"/>
    <property type="match status" value="1"/>
</dbReference>
<keyword evidence="2 4" id="KW-0472">Membrane</keyword>
<dbReference type="Gene3D" id="2.170.130.10">
    <property type="entry name" value="TonB-dependent receptor, plug domain"/>
    <property type="match status" value="1"/>
</dbReference>
<evidence type="ECO:0000256" key="5">
    <source>
        <dbReference type="SAM" id="MobiDB-lite"/>
    </source>
</evidence>